<evidence type="ECO:0000313" key="7">
    <source>
        <dbReference type="Proteomes" id="UP001596223"/>
    </source>
</evidence>
<dbReference type="RefSeq" id="WP_378601259.1">
    <property type="nucleotide sequence ID" value="NZ_JBHSQN010000002.1"/>
</dbReference>
<dbReference type="InterPro" id="IPR001647">
    <property type="entry name" value="HTH_TetR"/>
</dbReference>
<accession>A0ABW1JN11</accession>
<comment type="caution">
    <text evidence="6">The sequence shown here is derived from an EMBL/GenBank/DDBJ whole genome shotgun (WGS) entry which is preliminary data.</text>
</comment>
<evidence type="ECO:0000256" key="3">
    <source>
        <dbReference type="ARBA" id="ARBA00023163"/>
    </source>
</evidence>
<dbReference type="EMBL" id="JBHSQN010000002">
    <property type="protein sequence ID" value="MFC6010821.1"/>
    <property type="molecule type" value="Genomic_DNA"/>
</dbReference>
<gene>
    <name evidence="6" type="ORF">ACFP3H_07130</name>
</gene>
<dbReference type="SUPFAM" id="SSF46689">
    <property type="entry name" value="Homeodomain-like"/>
    <property type="match status" value="1"/>
</dbReference>
<proteinExistence type="predicted"/>
<name>A0ABW1JN11_9NOCA</name>
<evidence type="ECO:0000259" key="5">
    <source>
        <dbReference type="PROSITE" id="PS50977"/>
    </source>
</evidence>
<dbReference type="Gene3D" id="1.10.10.60">
    <property type="entry name" value="Homeodomain-like"/>
    <property type="match status" value="1"/>
</dbReference>
<evidence type="ECO:0000313" key="6">
    <source>
        <dbReference type="EMBL" id="MFC6010821.1"/>
    </source>
</evidence>
<keyword evidence="1" id="KW-0805">Transcription regulation</keyword>
<dbReference type="Pfam" id="PF00440">
    <property type="entry name" value="TetR_N"/>
    <property type="match status" value="1"/>
</dbReference>
<dbReference type="SUPFAM" id="SSF48498">
    <property type="entry name" value="Tetracyclin repressor-like, C-terminal domain"/>
    <property type="match status" value="1"/>
</dbReference>
<keyword evidence="7" id="KW-1185">Reference proteome</keyword>
<dbReference type="Pfam" id="PF16859">
    <property type="entry name" value="TetR_C_11"/>
    <property type="match status" value="1"/>
</dbReference>
<feature type="DNA-binding region" description="H-T-H motif" evidence="4">
    <location>
        <begin position="36"/>
        <end position="55"/>
    </location>
</feature>
<dbReference type="PRINTS" id="PR00455">
    <property type="entry name" value="HTHTETR"/>
</dbReference>
<dbReference type="PANTHER" id="PTHR30055:SF148">
    <property type="entry name" value="TETR-FAMILY TRANSCRIPTIONAL REGULATOR"/>
    <property type="match status" value="1"/>
</dbReference>
<keyword evidence="3" id="KW-0804">Transcription</keyword>
<keyword evidence="2 4" id="KW-0238">DNA-binding</keyword>
<dbReference type="InterPro" id="IPR036271">
    <property type="entry name" value="Tet_transcr_reg_TetR-rel_C_sf"/>
</dbReference>
<protein>
    <submittedName>
        <fullName evidence="6">TetR/AcrR family transcriptional regulator</fullName>
    </submittedName>
</protein>
<dbReference type="PANTHER" id="PTHR30055">
    <property type="entry name" value="HTH-TYPE TRANSCRIPTIONAL REGULATOR RUTR"/>
    <property type="match status" value="1"/>
</dbReference>
<dbReference type="Gene3D" id="1.10.357.10">
    <property type="entry name" value="Tetracycline Repressor, domain 2"/>
    <property type="match status" value="1"/>
</dbReference>
<dbReference type="Proteomes" id="UP001596223">
    <property type="component" value="Unassembled WGS sequence"/>
</dbReference>
<feature type="domain" description="HTH tetR-type" evidence="5">
    <location>
        <begin position="13"/>
        <end position="73"/>
    </location>
</feature>
<dbReference type="InterPro" id="IPR009057">
    <property type="entry name" value="Homeodomain-like_sf"/>
</dbReference>
<evidence type="ECO:0000256" key="1">
    <source>
        <dbReference type="ARBA" id="ARBA00023015"/>
    </source>
</evidence>
<reference evidence="7" key="1">
    <citation type="journal article" date="2019" name="Int. J. Syst. Evol. Microbiol.">
        <title>The Global Catalogue of Microorganisms (GCM) 10K type strain sequencing project: providing services to taxonomists for standard genome sequencing and annotation.</title>
        <authorList>
            <consortium name="The Broad Institute Genomics Platform"/>
            <consortium name="The Broad Institute Genome Sequencing Center for Infectious Disease"/>
            <person name="Wu L."/>
            <person name="Ma J."/>
        </authorList>
    </citation>
    <scope>NUCLEOTIDE SEQUENCE [LARGE SCALE GENOMIC DNA]</scope>
    <source>
        <strain evidence="7">CCUG 36956</strain>
    </source>
</reference>
<dbReference type="InterPro" id="IPR050109">
    <property type="entry name" value="HTH-type_TetR-like_transc_reg"/>
</dbReference>
<dbReference type="PROSITE" id="PS50977">
    <property type="entry name" value="HTH_TETR_2"/>
    <property type="match status" value="1"/>
</dbReference>
<evidence type="ECO:0000256" key="2">
    <source>
        <dbReference type="ARBA" id="ARBA00023125"/>
    </source>
</evidence>
<sequence>MSSNSRAGRPRDQRTHAAILDAAEHLILETGYATTSVTAIAARAGVGKDAIYRRWSGKPELVYEALFTRVDLGPVPDEGTVEADVTALVEALIAEFSAPAAAIALPGLLADFAADPKLRAVLRDSFLAPVKSRMGEIFERARVRGEIGDDIAIDLVLDTIAGAIFFHLGILGEPVTADLATRLGAIITTGITR</sequence>
<evidence type="ECO:0000256" key="4">
    <source>
        <dbReference type="PROSITE-ProRule" id="PRU00335"/>
    </source>
</evidence>
<organism evidence="6 7">
    <name type="scientific">Nocardia lasii</name>
    <dbReference type="NCBI Taxonomy" id="1616107"/>
    <lineage>
        <taxon>Bacteria</taxon>
        <taxon>Bacillati</taxon>
        <taxon>Actinomycetota</taxon>
        <taxon>Actinomycetes</taxon>
        <taxon>Mycobacteriales</taxon>
        <taxon>Nocardiaceae</taxon>
        <taxon>Nocardia</taxon>
    </lineage>
</organism>
<dbReference type="InterPro" id="IPR011075">
    <property type="entry name" value="TetR_C"/>
</dbReference>